<feature type="domain" description="Malic enzyme NAD-binding" evidence="11">
    <location>
        <begin position="164"/>
        <end position="400"/>
    </location>
</feature>
<evidence type="ECO:0000256" key="7">
    <source>
        <dbReference type="ARBA" id="ARBA00023268"/>
    </source>
</evidence>
<dbReference type="InterPro" id="IPR045213">
    <property type="entry name" value="Malic_NAD-bd_bact_type"/>
</dbReference>
<feature type="binding site" evidence="9">
    <location>
        <position position="138"/>
    </location>
    <ligand>
        <name>a divalent metal cation</name>
        <dbReference type="ChEBI" id="CHEBI:60240"/>
    </ligand>
</feature>
<dbReference type="PANTHER" id="PTHR43237">
    <property type="entry name" value="NADP-DEPENDENT MALIC ENZYME"/>
    <property type="match status" value="1"/>
</dbReference>
<dbReference type="InterPro" id="IPR046346">
    <property type="entry name" value="Aminoacid_DH-like_N_sf"/>
</dbReference>
<dbReference type="Pfam" id="PF03949">
    <property type="entry name" value="Malic_M"/>
    <property type="match status" value="1"/>
</dbReference>
<dbReference type="GO" id="GO:0046872">
    <property type="term" value="F:metal ion binding"/>
    <property type="evidence" value="ECO:0007669"/>
    <property type="project" value="UniProtKB-KW"/>
</dbReference>
<dbReference type="EMBL" id="CP025791">
    <property type="protein sequence ID" value="AUP78895.1"/>
    <property type="molecule type" value="Genomic_DNA"/>
</dbReference>
<feature type="active site" description="Proton acceptor" evidence="8">
    <location>
        <position position="95"/>
    </location>
</feature>
<dbReference type="CDD" id="cd05311">
    <property type="entry name" value="NAD_bind_2_malic_enz"/>
    <property type="match status" value="1"/>
</dbReference>
<keyword evidence="7" id="KW-0511">Multifunctional enzyme</keyword>
<dbReference type="RefSeq" id="WP_102755550.1">
    <property type="nucleotide sequence ID" value="NZ_CP025791.1"/>
</dbReference>
<dbReference type="GO" id="GO:0051287">
    <property type="term" value="F:NAD binding"/>
    <property type="evidence" value="ECO:0007669"/>
    <property type="project" value="InterPro"/>
</dbReference>
<dbReference type="PIRSF" id="PIRSF036684">
    <property type="entry name" value="ME_PTA"/>
    <property type="match status" value="1"/>
</dbReference>
<evidence type="ECO:0000256" key="1">
    <source>
        <dbReference type="ARBA" id="ARBA00001936"/>
    </source>
</evidence>
<dbReference type="AlphaFoldDB" id="A0A2K9PPC9"/>
<dbReference type="Proteomes" id="UP000235826">
    <property type="component" value="Chromosome"/>
</dbReference>
<dbReference type="GO" id="GO:0004473">
    <property type="term" value="F:malate dehydrogenase (decarboxylating) (NADP+) activity"/>
    <property type="evidence" value="ECO:0007669"/>
    <property type="project" value="UniProtKB-EC"/>
</dbReference>
<proteinExistence type="inferred from homology"/>
<comment type="cofactor">
    <cofactor evidence="1">
        <name>Mn(2+)</name>
        <dbReference type="ChEBI" id="CHEBI:29035"/>
    </cofactor>
</comment>
<dbReference type="InterPro" id="IPR012302">
    <property type="entry name" value="Malic_NAD-bd"/>
</dbReference>
<feature type="binding site" evidence="10">
    <location>
        <position position="163"/>
    </location>
    <ligand>
        <name>a divalent metal cation</name>
        <dbReference type="ChEBI" id="CHEBI:60240"/>
    </ligand>
</feature>
<evidence type="ECO:0000256" key="9">
    <source>
        <dbReference type="PIRSR" id="PIRSR036684-2"/>
    </source>
</evidence>
<feature type="binding site" evidence="10">
    <location>
        <begin position="77"/>
        <end position="84"/>
    </location>
    <ligand>
        <name>NADP(+)</name>
        <dbReference type="ChEBI" id="CHEBI:58349"/>
    </ligand>
</feature>
<dbReference type="KEGG" id="fek:C1H87_09350"/>
<keyword evidence="6 13" id="KW-0560">Oxidoreductase</keyword>
<feature type="domain" description="Malic enzyme N-terminal" evidence="12">
    <location>
        <begin position="19"/>
        <end position="152"/>
    </location>
</feature>
<name>A0A2K9PPC9_9FLAO</name>
<evidence type="ECO:0000256" key="5">
    <source>
        <dbReference type="ARBA" id="ARBA00022723"/>
    </source>
</evidence>
<dbReference type="FunFam" id="3.40.50.10380:FF:000003">
    <property type="entry name" value="NADP-dependent malic enzyme"/>
    <property type="match status" value="1"/>
</dbReference>
<dbReference type="GO" id="GO:0006108">
    <property type="term" value="P:malate metabolic process"/>
    <property type="evidence" value="ECO:0007669"/>
    <property type="project" value="InterPro"/>
</dbReference>
<evidence type="ECO:0000256" key="4">
    <source>
        <dbReference type="ARBA" id="ARBA00008756"/>
    </source>
</evidence>
<dbReference type="Gene3D" id="3.40.50.10380">
    <property type="entry name" value="Malic enzyme, N-terminal domain"/>
    <property type="match status" value="1"/>
</dbReference>
<organism evidence="13 14">
    <name type="scientific">Flavivirga eckloniae</name>
    <dbReference type="NCBI Taxonomy" id="1803846"/>
    <lineage>
        <taxon>Bacteria</taxon>
        <taxon>Pseudomonadati</taxon>
        <taxon>Bacteroidota</taxon>
        <taxon>Flavobacteriia</taxon>
        <taxon>Flavobacteriales</taxon>
        <taxon>Flavobacteriaceae</taxon>
        <taxon>Flavivirga</taxon>
    </lineage>
</organism>
<dbReference type="InterPro" id="IPR036291">
    <property type="entry name" value="NAD(P)-bd_dom_sf"/>
</dbReference>
<dbReference type="FunFam" id="3.40.50.720:FF:000095">
    <property type="entry name" value="NADP-dependent malic enzyme"/>
    <property type="match status" value="1"/>
</dbReference>
<evidence type="ECO:0000256" key="10">
    <source>
        <dbReference type="PIRSR" id="PIRSR036684-3"/>
    </source>
</evidence>
<comment type="similarity">
    <text evidence="3">In the N-terminal section; belongs to the malic enzymes family.</text>
</comment>
<evidence type="ECO:0000256" key="2">
    <source>
        <dbReference type="ARBA" id="ARBA00001946"/>
    </source>
</evidence>
<sequence>MSEESKRREALIYHAKPTPGKIEVVPTKKYASQRDLSLAYSPGVAEPCLEIEKKKENVYRYTAKGNLVAVISNGTAVLGLGNIGPEASKPVMEGKGLLFKIFAGIDVFDIEVDTENVEEFIQTVKKIAPTFGGINLEDIKAPEAFEIERRLKEELDIPVMHDDQHGTAIISAAALLNAVELTGKKLEDVKIVISGAGAAAISCSRLYQACGAKRKNMVMLDSKGVIRDDRENLTKEKAEFATHRKIDTLDEAMKDADVFIGLSMANIVSPDMLLAMAKNPIVFAMANPDPEIKYDVAVATRKDIIMATGRSDHPNQVNNVLGFPFIFRGALDVRATKINEAMKMAAVKALAKLAKEPVPEQVNIAYGETKLTFGNNYIIPKPFDPRLIAEIPPAVAKAAMDTGVAQQPIADWEKYKDELLERLGSDNKLVRLLLNRAKLDPKRVVFAEADQLDVLKAAQIVYEEGIAHPILLGRKETIESLKAEIDFDADIPIIDPKTEEENPRKNKYAKVYWEQRKRRGVTYYSAQRLMRERNYFAAMMVNEGDADALISGYSRNYPTVVKPILELIGMVHGVTRIATTNLMMTKRGPLFLSDTSINIDPGAKDLAKITQMTAKVIKMFGLDPVLAMVSYSNFGSSDHPMSSKIREAVSYLHRHFPDMNVDGELQTDFALNDEMLREKFPFSKLVGKKVNALVFPNLDSANITYKLLKELHEADSIGPIMMGLKKPAHILQLGASVDEIVNMAAIAVIDAQNKEKWELENADRK</sequence>
<gene>
    <name evidence="13" type="ORF">C1H87_09350</name>
</gene>
<evidence type="ECO:0000313" key="13">
    <source>
        <dbReference type="EMBL" id="AUP78895.1"/>
    </source>
</evidence>
<dbReference type="Gene3D" id="3.40.50.10750">
    <property type="entry name" value="Isocitrate/Isopropylmalate dehydrogenase-like"/>
    <property type="match status" value="1"/>
</dbReference>
<dbReference type="InterPro" id="IPR015884">
    <property type="entry name" value="Malic_enzyme_CS"/>
</dbReference>
<dbReference type="InterPro" id="IPR051674">
    <property type="entry name" value="Malate_Decarboxylase"/>
</dbReference>
<keyword evidence="5 9" id="KW-0479">Metal-binding</keyword>
<dbReference type="InterPro" id="IPR042112">
    <property type="entry name" value="P_AcTrfase_dom2"/>
</dbReference>
<dbReference type="Gene3D" id="3.40.50.10950">
    <property type="match status" value="1"/>
</dbReference>
<accession>A0A2K9PPC9</accession>
<keyword evidence="10" id="KW-0521">NADP</keyword>
<dbReference type="PANTHER" id="PTHR43237:SF4">
    <property type="entry name" value="NADP-DEPENDENT MALIC ENZYME"/>
    <property type="match status" value="1"/>
</dbReference>
<dbReference type="SUPFAM" id="SSF53659">
    <property type="entry name" value="Isocitrate/Isopropylmalate dehydrogenase-like"/>
    <property type="match status" value="1"/>
</dbReference>
<dbReference type="EC" id="1.1.1.40" evidence="13"/>
<comment type="similarity">
    <text evidence="4">In the C-terminal section; belongs to the phosphate acetyltransferase and butyryltransferase family.</text>
</comment>
<dbReference type="Gene3D" id="3.40.50.720">
    <property type="entry name" value="NAD(P)-binding Rossmann-like Domain"/>
    <property type="match status" value="1"/>
</dbReference>
<dbReference type="InterPro" id="IPR037062">
    <property type="entry name" value="Malic_N_dom_sf"/>
</dbReference>
<evidence type="ECO:0000259" key="12">
    <source>
        <dbReference type="SMART" id="SM01274"/>
    </source>
</evidence>
<dbReference type="InterPro" id="IPR012188">
    <property type="entry name" value="ME_PTA"/>
</dbReference>
<dbReference type="SUPFAM" id="SSF51735">
    <property type="entry name" value="NAD(P)-binding Rossmann-fold domains"/>
    <property type="match status" value="1"/>
</dbReference>
<dbReference type="InterPro" id="IPR042113">
    <property type="entry name" value="P_AcTrfase_dom1"/>
</dbReference>
<dbReference type="SMART" id="SM00919">
    <property type="entry name" value="Malic_M"/>
    <property type="match status" value="1"/>
</dbReference>
<keyword evidence="14" id="KW-1185">Reference proteome</keyword>
<evidence type="ECO:0000256" key="3">
    <source>
        <dbReference type="ARBA" id="ARBA00007686"/>
    </source>
</evidence>
<feature type="binding site" evidence="9">
    <location>
        <position position="137"/>
    </location>
    <ligand>
        <name>a divalent metal cation</name>
        <dbReference type="ChEBI" id="CHEBI:60240"/>
    </ligand>
</feature>
<dbReference type="InterPro" id="IPR002505">
    <property type="entry name" value="PTA_PTB"/>
</dbReference>
<evidence type="ECO:0000313" key="14">
    <source>
        <dbReference type="Proteomes" id="UP000235826"/>
    </source>
</evidence>
<evidence type="ECO:0000259" key="11">
    <source>
        <dbReference type="SMART" id="SM00919"/>
    </source>
</evidence>
<reference evidence="13 14" key="1">
    <citation type="submission" date="2018-01" db="EMBL/GenBank/DDBJ databases">
        <title>Complete genome sequence of Flavivirga eckloniae ECD14 isolated from seaweed Ecklonia cava.</title>
        <authorList>
            <person name="Lee J.H."/>
            <person name="Baik K.S."/>
            <person name="Seong C.N."/>
        </authorList>
    </citation>
    <scope>NUCLEOTIDE SEQUENCE [LARGE SCALE GENOMIC DNA]</scope>
    <source>
        <strain evidence="13 14">ECD14</strain>
    </source>
</reference>
<dbReference type="Pfam" id="PF01515">
    <property type="entry name" value="PTA_PTB"/>
    <property type="match status" value="1"/>
</dbReference>
<evidence type="ECO:0000256" key="6">
    <source>
        <dbReference type="ARBA" id="ARBA00023002"/>
    </source>
</evidence>
<dbReference type="SMART" id="SM01274">
    <property type="entry name" value="malic"/>
    <property type="match status" value="1"/>
</dbReference>
<dbReference type="Pfam" id="PF00390">
    <property type="entry name" value="malic"/>
    <property type="match status" value="1"/>
</dbReference>
<dbReference type="OrthoDB" id="9805787at2"/>
<dbReference type="SUPFAM" id="SSF53223">
    <property type="entry name" value="Aminoacid dehydrogenase-like, N-terminal domain"/>
    <property type="match status" value="1"/>
</dbReference>
<dbReference type="InterPro" id="IPR012301">
    <property type="entry name" value="Malic_N_dom"/>
</dbReference>
<evidence type="ECO:0000256" key="8">
    <source>
        <dbReference type="PIRSR" id="PIRSR036684-1"/>
    </source>
</evidence>
<dbReference type="GO" id="GO:0016746">
    <property type="term" value="F:acyltransferase activity"/>
    <property type="evidence" value="ECO:0007669"/>
    <property type="project" value="InterPro"/>
</dbReference>
<protein>
    <submittedName>
        <fullName evidence="13">NADP-dependent malic enzyme</fullName>
        <ecNumber evidence="13">1.1.1.40</ecNumber>
    </submittedName>
</protein>
<dbReference type="PROSITE" id="PS00331">
    <property type="entry name" value="MALIC_ENZYMES"/>
    <property type="match status" value="1"/>
</dbReference>
<feature type="binding site" evidence="10">
    <location>
        <position position="287"/>
    </location>
    <ligand>
        <name>a divalent metal cation</name>
        <dbReference type="ChEBI" id="CHEBI:60240"/>
    </ligand>
</feature>
<comment type="cofactor">
    <cofactor evidence="2">
        <name>Mg(2+)</name>
        <dbReference type="ChEBI" id="CHEBI:18420"/>
    </cofactor>
</comment>